<feature type="binding site" evidence="2">
    <location>
        <position position="362"/>
    </location>
    <ligand>
        <name>Mn(2+)</name>
        <dbReference type="ChEBI" id="CHEBI:29035"/>
        <label>2</label>
    </ligand>
</feature>
<sequence>MTQTSQTGLSNSDIVALTEWRRMLHRHPELSGQEAGTAARVVEMLGATRPDRIVTGLGGDGVAATYDSGKPGPHVMLRCELDALPIEEISDAAHRSTVSGVAHLCGHDGHMALLAGMARLLGRQRPSRGAVTLMFQPAEEDGAGAARVVADPRFAEMRPTHAFAIHNMPGFPLGHVTLGDGPVMCASRGMRVVLSGRTSHASEPEKGVSPMQALALLMPRLAALSHGRPETDPDFTLATICHARLGEPAFGVAPGEAELFVTLRSLRDDRMARLVADAEDMVREVADRNGLSVAIDYDDVFVTTENSAKATEIARKALDRIGMSHDASGLPFRPSEDFGRFGGECELAMLFLGSGVDHPALHNPDFDFPDDLIPIGTRIFAAIVAQVMREG</sequence>
<evidence type="ECO:0000259" key="3">
    <source>
        <dbReference type="Pfam" id="PF07687"/>
    </source>
</evidence>
<dbReference type="InterPro" id="IPR036264">
    <property type="entry name" value="Bact_exopeptidase_dim_dom"/>
</dbReference>
<dbReference type="Pfam" id="PF07687">
    <property type="entry name" value="M20_dimer"/>
    <property type="match status" value="1"/>
</dbReference>
<feature type="binding site" evidence="2">
    <location>
        <position position="107"/>
    </location>
    <ligand>
        <name>Mn(2+)</name>
        <dbReference type="ChEBI" id="CHEBI:29035"/>
        <label>2</label>
    </ligand>
</feature>
<dbReference type="RefSeq" id="WP_090027157.1">
    <property type="nucleotide sequence ID" value="NZ_FNEB01000002.1"/>
</dbReference>
<dbReference type="SUPFAM" id="SSF53187">
    <property type="entry name" value="Zn-dependent exopeptidases"/>
    <property type="match status" value="1"/>
</dbReference>
<dbReference type="EMBL" id="FNEB01000002">
    <property type="protein sequence ID" value="SDI27139.1"/>
    <property type="molecule type" value="Genomic_DNA"/>
</dbReference>
<keyword evidence="2" id="KW-0464">Manganese</keyword>
<dbReference type="NCBIfam" id="TIGR01891">
    <property type="entry name" value="amidohydrolases"/>
    <property type="match status" value="1"/>
</dbReference>
<gene>
    <name evidence="4" type="ORF">SAMN05421850_10231</name>
</gene>
<dbReference type="Pfam" id="PF01546">
    <property type="entry name" value="Peptidase_M20"/>
    <property type="match status" value="1"/>
</dbReference>
<evidence type="ECO:0000256" key="2">
    <source>
        <dbReference type="PIRSR" id="PIRSR005962-1"/>
    </source>
</evidence>
<dbReference type="Gene3D" id="3.30.70.360">
    <property type="match status" value="1"/>
</dbReference>
<dbReference type="SUPFAM" id="SSF55031">
    <property type="entry name" value="Bacterial exopeptidase dimerisation domain"/>
    <property type="match status" value="1"/>
</dbReference>
<feature type="binding site" evidence="2">
    <location>
        <position position="105"/>
    </location>
    <ligand>
        <name>Mn(2+)</name>
        <dbReference type="ChEBI" id="CHEBI:29035"/>
        <label>2</label>
    </ligand>
</feature>
<feature type="binding site" evidence="2">
    <location>
        <position position="166"/>
    </location>
    <ligand>
        <name>Mn(2+)</name>
        <dbReference type="ChEBI" id="CHEBI:29035"/>
        <label>2</label>
    </ligand>
</feature>
<dbReference type="PIRSF" id="PIRSF005962">
    <property type="entry name" value="Pept_M20D_amidohydro"/>
    <property type="match status" value="1"/>
</dbReference>
<organism evidence="4 5">
    <name type="scientific">Lutimaribacter saemankumensis</name>
    <dbReference type="NCBI Taxonomy" id="490829"/>
    <lineage>
        <taxon>Bacteria</taxon>
        <taxon>Pseudomonadati</taxon>
        <taxon>Pseudomonadota</taxon>
        <taxon>Alphaproteobacteria</taxon>
        <taxon>Rhodobacterales</taxon>
        <taxon>Roseobacteraceae</taxon>
        <taxon>Lutimaribacter</taxon>
    </lineage>
</organism>
<dbReference type="OrthoDB" id="9777385at2"/>
<dbReference type="Proteomes" id="UP000199340">
    <property type="component" value="Unassembled WGS sequence"/>
</dbReference>
<keyword evidence="2" id="KW-0479">Metal-binding</keyword>
<evidence type="ECO:0000256" key="1">
    <source>
        <dbReference type="ARBA" id="ARBA00022801"/>
    </source>
</evidence>
<dbReference type="InterPro" id="IPR017439">
    <property type="entry name" value="Amidohydrolase"/>
</dbReference>
<proteinExistence type="predicted"/>
<dbReference type="GO" id="GO:0046872">
    <property type="term" value="F:metal ion binding"/>
    <property type="evidence" value="ECO:0007669"/>
    <property type="project" value="UniProtKB-KW"/>
</dbReference>
<protein>
    <submittedName>
        <fullName evidence="4">Amidohydrolase</fullName>
    </submittedName>
</protein>
<evidence type="ECO:0000313" key="4">
    <source>
        <dbReference type="EMBL" id="SDI27139.1"/>
    </source>
</evidence>
<dbReference type="GO" id="GO:0016787">
    <property type="term" value="F:hydrolase activity"/>
    <property type="evidence" value="ECO:0007669"/>
    <property type="project" value="UniProtKB-KW"/>
</dbReference>
<dbReference type="InterPro" id="IPR002933">
    <property type="entry name" value="Peptidase_M20"/>
</dbReference>
<dbReference type="AlphaFoldDB" id="A0A1G8J795"/>
<feature type="domain" description="Peptidase M20 dimerisation" evidence="3">
    <location>
        <begin position="188"/>
        <end position="286"/>
    </location>
</feature>
<evidence type="ECO:0000313" key="5">
    <source>
        <dbReference type="Proteomes" id="UP000199340"/>
    </source>
</evidence>
<name>A0A1G8J795_9RHOB</name>
<dbReference type="PANTHER" id="PTHR11014">
    <property type="entry name" value="PEPTIDASE M20 FAMILY MEMBER"/>
    <property type="match status" value="1"/>
</dbReference>
<dbReference type="PANTHER" id="PTHR11014:SF169">
    <property type="entry name" value="CLAN MH, FAMILY M20, PEPTIDASE T-LIKE METALLOPEPTIDASE"/>
    <property type="match status" value="1"/>
</dbReference>
<accession>A0A1G8J795</accession>
<keyword evidence="1 4" id="KW-0378">Hydrolase</keyword>
<dbReference type="Gene3D" id="3.40.630.10">
    <property type="entry name" value="Zn peptidases"/>
    <property type="match status" value="1"/>
</dbReference>
<comment type="cofactor">
    <cofactor evidence="2">
        <name>Mn(2+)</name>
        <dbReference type="ChEBI" id="CHEBI:29035"/>
    </cofactor>
    <text evidence="2">The Mn(2+) ion enhances activity.</text>
</comment>
<reference evidence="4 5" key="1">
    <citation type="submission" date="2016-10" db="EMBL/GenBank/DDBJ databases">
        <authorList>
            <person name="de Groot N.N."/>
        </authorList>
    </citation>
    <scope>NUCLEOTIDE SEQUENCE [LARGE SCALE GENOMIC DNA]</scope>
    <source>
        <strain evidence="4 5">DSM 28010</strain>
    </source>
</reference>
<dbReference type="InterPro" id="IPR011650">
    <property type="entry name" value="Peptidase_M20_dimer"/>
</dbReference>
<dbReference type="STRING" id="490829.SAMN05421850_10231"/>
<keyword evidence="5" id="KW-1185">Reference proteome</keyword>
<feature type="binding site" evidence="2">
    <location>
        <position position="140"/>
    </location>
    <ligand>
        <name>Mn(2+)</name>
        <dbReference type="ChEBI" id="CHEBI:29035"/>
        <label>2</label>
    </ligand>
</feature>